<dbReference type="PANTHER" id="PTHR23227:SF85">
    <property type="entry name" value="CRANIOFACIAL DEVELOPMENT PROTEIN 2"/>
    <property type="match status" value="1"/>
</dbReference>
<reference evidence="2" key="1">
    <citation type="submission" date="2021-05" db="EMBL/GenBank/DDBJ databases">
        <authorList>
            <person name="Alioto T."/>
            <person name="Alioto T."/>
            <person name="Gomez Garrido J."/>
        </authorList>
    </citation>
    <scope>NUCLEOTIDE SEQUENCE</scope>
</reference>
<protein>
    <submittedName>
        <fullName evidence="2">Craniofacial development protein 2</fullName>
    </submittedName>
</protein>
<dbReference type="Pfam" id="PF14529">
    <property type="entry name" value="Exo_endo_phos_2"/>
    <property type="match status" value="1"/>
</dbReference>
<organism evidence="2">
    <name type="scientific">Cacopsylla melanoneura</name>
    <dbReference type="NCBI Taxonomy" id="428564"/>
    <lineage>
        <taxon>Eukaryota</taxon>
        <taxon>Metazoa</taxon>
        <taxon>Ecdysozoa</taxon>
        <taxon>Arthropoda</taxon>
        <taxon>Hexapoda</taxon>
        <taxon>Insecta</taxon>
        <taxon>Pterygota</taxon>
        <taxon>Neoptera</taxon>
        <taxon>Paraneoptera</taxon>
        <taxon>Hemiptera</taxon>
        <taxon>Sternorrhyncha</taxon>
        <taxon>Psylloidea</taxon>
        <taxon>Psyllidae</taxon>
        <taxon>Psyllinae</taxon>
        <taxon>Cacopsylla</taxon>
    </lineage>
</organism>
<dbReference type="AlphaFoldDB" id="A0A8D8X189"/>
<dbReference type="InterPro" id="IPR036691">
    <property type="entry name" value="Endo/exonu/phosph_ase_sf"/>
</dbReference>
<dbReference type="CDD" id="cd09076">
    <property type="entry name" value="L1-EN"/>
    <property type="match status" value="1"/>
</dbReference>
<dbReference type="InterPro" id="IPR027124">
    <property type="entry name" value="Swc5/CFDP1/2"/>
</dbReference>
<dbReference type="EMBL" id="HBUF01246744">
    <property type="protein sequence ID" value="CAG6678693.1"/>
    <property type="molecule type" value="Transcribed_RNA"/>
</dbReference>
<dbReference type="Gene3D" id="3.60.10.10">
    <property type="entry name" value="Endonuclease/exonuclease/phosphatase"/>
    <property type="match status" value="1"/>
</dbReference>
<accession>A0A8D8X189</accession>
<dbReference type="PANTHER" id="PTHR23227">
    <property type="entry name" value="BUCENTAUR RELATED"/>
    <property type="match status" value="1"/>
</dbReference>
<proteinExistence type="predicted"/>
<dbReference type="InterPro" id="IPR005135">
    <property type="entry name" value="Endo/exonuclease/phosphatase"/>
</dbReference>
<dbReference type="SUPFAM" id="SSF56219">
    <property type="entry name" value="DNase I-like"/>
    <property type="match status" value="1"/>
</dbReference>
<evidence type="ECO:0000259" key="1">
    <source>
        <dbReference type="Pfam" id="PF14529"/>
    </source>
</evidence>
<feature type="domain" description="Endonuclease/exonuclease/phosphatase" evidence="1">
    <location>
        <begin position="28"/>
        <end position="170"/>
    </location>
</feature>
<evidence type="ECO:0000313" key="2">
    <source>
        <dbReference type="EMBL" id="CAG6678693.1"/>
    </source>
</evidence>
<dbReference type="GO" id="GO:0003824">
    <property type="term" value="F:catalytic activity"/>
    <property type="evidence" value="ECO:0007669"/>
    <property type="project" value="InterPro"/>
</dbReference>
<name>A0A8D8X189_9HEMI</name>
<sequence>MAKSVKNFIPISKRVMLLQLNASPVNMNILQVYAPTADKADEEVFEFYQSINEILKDLKQEDVTIVMGDLNAKLGSGRTSEVVGAWGLGERNPRGDELEIFAEMNKLVVLNTWFKLPPRKLYTWKSPMDSPNNTVRNQIDYIMVNKRFRNSCISVKTYPGADIQSDHVPLVGIFKVKMKRVNPRKHKTYDLRQLKNETVRASVRSALKDKMENKPDPGNPEVALEHLQQAVKEVKEEYLKPDKRKKKSWMTDDILALMEQRRIVKGKAKEYKEIQTVIRRKIREAKDNEKQEQCLEVEYYQSRYDDFNVHRKVKEITGRLRKKTAGKLVDDDGNLVISKEEQNGKIT</sequence>